<dbReference type="Proteomes" id="UP001207626">
    <property type="component" value="Unassembled WGS sequence"/>
</dbReference>
<protein>
    <submittedName>
        <fullName evidence="1">Uncharacterized protein</fullName>
    </submittedName>
</protein>
<organism evidence="1 2">
    <name type="scientific">Paenibacillus apiarius</name>
    <dbReference type="NCBI Taxonomy" id="46240"/>
    <lineage>
        <taxon>Bacteria</taxon>
        <taxon>Bacillati</taxon>
        <taxon>Bacillota</taxon>
        <taxon>Bacilli</taxon>
        <taxon>Bacillales</taxon>
        <taxon>Paenibacillaceae</taxon>
        <taxon>Paenibacillus</taxon>
    </lineage>
</organism>
<accession>A0ABT4DW56</accession>
<evidence type="ECO:0000313" key="2">
    <source>
        <dbReference type="Proteomes" id="UP001207626"/>
    </source>
</evidence>
<dbReference type="RefSeq" id="WP_268601374.1">
    <property type="nucleotide sequence ID" value="NZ_JAMDLV010000019.1"/>
</dbReference>
<gene>
    <name evidence="1" type="ORF">M5X09_15160</name>
</gene>
<evidence type="ECO:0000313" key="1">
    <source>
        <dbReference type="EMBL" id="MCY9520995.1"/>
    </source>
</evidence>
<keyword evidence="2" id="KW-1185">Reference proteome</keyword>
<proteinExistence type="predicted"/>
<comment type="caution">
    <text evidence="1">The sequence shown here is derived from an EMBL/GenBank/DDBJ whole genome shotgun (WGS) entry which is preliminary data.</text>
</comment>
<reference evidence="1 2" key="1">
    <citation type="submission" date="2022-05" db="EMBL/GenBank/DDBJ databases">
        <title>Genome Sequencing of Bee-Associated Microbes.</title>
        <authorList>
            <person name="Dunlap C."/>
        </authorList>
    </citation>
    <scope>NUCLEOTIDE SEQUENCE [LARGE SCALE GENOMIC DNA]</scope>
    <source>
        <strain evidence="1 2">NRRL NRS-1438</strain>
    </source>
</reference>
<name>A0ABT4DW56_9BACL</name>
<dbReference type="EMBL" id="JAMDLW010000020">
    <property type="protein sequence ID" value="MCY9520995.1"/>
    <property type="molecule type" value="Genomic_DNA"/>
</dbReference>
<sequence length="105" mass="11888">MDLGSIGLFAALTLRNRGYPVAWEESRRRKASGCARSRGLKKWHLPPQLGQLITQYPFVKSLPAMQLPLDKGVPLFRRREGRAWRNLGGTRPALICAKRQAHRSP</sequence>